<dbReference type="GO" id="GO:0050126">
    <property type="term" value="F:N-carbamoylputrescine amidase activity"/>
    <property type="evidence" value="ECO:0007669"/>
    <property type="project" value="TreeGrafter"/>
</dbReference>
<evidence type="ECO:0000259" key="2">
    <source>
        <dbReference type="PROSITE" id="PS50263"/>
    </source>
</evidence>
<proteinExistence type="predicted"/>
<evidence type="ECO:0000313" key="3">
    <source>
        <dbReference type="EMBL" id="MBI3127762.1"/>
    </source>
</evidence>
<comment type="caution">
    <text evidence="3">The sequence shown here is derived from an EMBL/GenBank/DDBJ whole genome shotgun (WGS) entry which is preliminary data.</text>
</comment>
<feature type="domain" description="CN hydrolase" evidence="2">
    <location>
        <begin position="3"/>
        <end position="259"/>
    </location>
</feature>
<dbReference type="PANTHER" id="PTHR43674:SF2">
    <property type="entry name" value="BETA-UREIDOPROPIONASE"/>
    <property type="match status" value="1"/>
</dbReference>
<protein>
    <submittedName>
        <fullName evidence="3">Carbon-nitrogen hydrolase</fullName>
    </submittedName>
</protein>
<dbReference type="EMBL" id="JACPUR010000019">
    <property type="protein sequence ID" value="MBI3127762.1"/>
    <property type="molecule type" value="Genomic_DNA"/>
</dbReference>
<dbReference type="Proteomes" id="UP000782312">
    <property type="component" value="Unassembled WGS sequence"/>
</dbReference>
<gene>
    <name evidence="3" type="ORF">HYZ11_09180</name>
</gene>
<dbReference type="InterPro" id="IPR050345">
    <property type="entry name" value="Aliph_Amidase/BUP"/>
</dbReference>
<organism evidence="3 4">
    <name type="scientific">Tectimicrobiota bacterium</name>
    <dbReference type="NCBI Taxonomy" id="2528274"/>
    <lineage>
        <taxon>Bacteria</taxon>
        <taxon>Pseudomonadati</taxon>
        <taxon>Nitrospinota/Tectimicrobiota group</taxon>
        <taxon>Candidatus Tectimicrobiota</taxon>
    </lineage>
</organism>
<dbReference type="CDD" id="cd07586">
    <property type="entry name" value="nitrilase_8"/>
    <property type="match status" value="1"/>
</dbReference>
<accession>A0A932HYR9</accession>
<dbReference type="InterPro" id="IPR036526">
    <property type="entry name" value="C-N_Hydrolase_sf"/>
</dbReference>
<keyword evidence="1 3" id="KW-0378">Hydrolase</keyword>
<dbReference type="PROSITE" id="PS50263">
    <property type="entry name" value="CN_HYDROLASE"/>
    <property type="match status" value="1"/>
</dbReference>
<dbReference type="PANTHER" id="PTHR43674">
    <property type="entry name" value="NITRILASE C965.09-RELATED"/>
    <property type="match status" value="1"/>
</dbReference>
<dbReference type="InterPro" id="IPR003010">
    <property type="entry name" value="C-N_Hydrolase"/>
</dbReference>
<dbReference type="AlphaFoldDB" id="A0A932HYR9"/>
<dbReference type="Gene3D" id="3.60.110.10">
    <property type="entry name" value="Carbon-nitrogen hydrolase"/>
    <property type="match status" value="1"/>
</dbReference>
<dbReference type="Pfam" id="PF00795">
    <property type="entry name" value="CN_hydrolase"/>
    <property type="match status" value="1"/>
</dbReference>
<dbReference type="SUPFAM" id="SSF56317">
    <property type="entry name" value="Carbon-nitrogen hydrolase"/>
    <property type="match status" value="1"/>
</dbReference>
<evidence type="ECO:0000313" key="4">
    <source>
        <dbReference type="Proteomes" id="UP000782312"/>
    </source>
</evidence>
<name>A0A932HYR9_UNCTE</name>
<dbReference type="GO" id="GO:0033388">
    <property type="term" value="P:putrescine biosynthetic process from arginine"/>
    <property type="evidence" value="ECO:0007669"/>
    <property type="project" value="TreeGrafter"/>
</dbReference>
<sequence>MKFLAALAQIGPTLGNLEANFAMFEASVRSARRKGAELLVFPELSLTGYFLKDMVPDVAERPGGELLKRVAALSEEVALVVGFVEESARHAFYNAAAYFEGGKLVHLHRKIYLPTYGLFDEHRYVGAGSQMRAFETRFGRAAILVCEDAWHPSLAYVAALDGADLLFVPSASPARGPHRRKGAGPAPGKGATLSIQRTWQSLTRAYATAFNQYVFFANRVGYEDGIHFWGGSEVIAPSGEAAASAPLGKPHLLLAGVDTAEVRRSRVASPTLRDENPILVLRELRRIEARKE</sequence>
<evidence type="ECO:0000256" key="1">
    <source>
        <dbReference type="ARBA" id="ARBA00022801"/>
    </source>
</evidence>
<reference evidence="3" key="1">
    <citation type="submission" date="2020-07" db="EMBL/GenBank/DDBJ databases">
        <title>Huge and variable diversity of episymbiotic CPR bacteria and DPANN archaea in groundwater ecosystems.</title>
        <authorList>
            <person name="He C.Y."/>
            <person name="Keren R."/>
            <person name="Whittaker M."/>
            <person name="Farag I.F."/>
            <person name="Doudna J."/>
            <person name="Cate J.H.D."/>
            <person name="Banfield J.F."/>
        </authorList>
    </citation>
    <scope>NUCLEOTIDE SEQUENCE</scope>
    <source>
        <strain evidence="3">NC_groundwater_763_Ag_S-0.2um_68_21</strain>
    </source>
</reference>